<name>A0A2K4ZLN7_9FIRM</name>
<sequence length="184" mass="20730">MIQGNSNFLNRLGLESFDLGYMAVGILVLAVLILILIIILIIQIVKVNKLKKRLDKFLAGKEGASLEQDIIALFEDNKFLKNSTDKNRKDISILFKKMESTYQKMGLVKYDAFNQMGGQLSYSLALLDENDNGFIINSVHSVDGCYSYSKEIRNSDNQITLSAEEEEALAIAKKSIKQAEKRKE</sequence>
<proteinExistence type="predicted"/>
<evidence type="ECO:0008006" key="4">
    <source>
        <dbReference type="Google" id="ProtNLM"/>
    </source>
</evidence>
<dbReference type="Proteomes" id="UP000236311">
    <property type="component" value="Unassembled WGS sequence"/>
</dbReference>
<evidence type="ECO:0000313" key="2">
    <source>
        <dbReference type="EMBL" id="SOY31399.1"/>
    </source>
</evidence>
<dbReference type="OrthoDB" id="5244042at2"/>
<dbReference type="RefSeq" id="WP_103241387.1">
    <property type="nucleotide sequence ID" value="NZ_JANJZD010000025.1"/>
</dbReference>
<gene>
    <name evidence="2" type="ORF">AMURIS_04142</name>
</gene>
<evidence type="ECO:0000256" key="1">
    <source>
        <dbReference type="SAM" id="Phobius"/>
    </source>
</evidence>
<keyword evidence="3" id="KW-1185">Reference proteome</keyword>
<accession>A0A2K4ZLN7</accession>
<keyword evidence="1" id="KW-0472">Membrane</keyword>
<dbReference type="Pfam" id="PF14584">
    <property type="entry name" value="DUF4446"/>
    <property type="match status" value="1"/>
</dbReference>
<protein>
    <recommendedName>
        <fullName evidence="4">DUF4446 domain-containing protein</fullName>
    </recommendedName>
</protein>
<organism evidence="2 3">
    <name type="scientific">Acetatifactor muris</name>
    <dbReference type="NCBI Taxonomy" id="879566"/>
    <lineage>
        <taxon>Bacteria</taxon>
        <taxon>Bacillati</taxon>
        <taxon>Bacillota</taxon>
        <taxon>Clostridia</taxon>
        <taxon>Lachnospirales</taxon>
        <taxon>Lachnospiraceae</taxon>
        <taxon>Acetatifactor</taxon>
    </lineage>
</organism>
<reference evidence="2 3" key="1">
    <citation type="submission" date="2018-01" db="EMBL/GenBank/DDBJ databases">
        <authorList>
            <person name="Gaut B.S."/>
            <person name="Morton B.R."/>
            <person name="Clegg M.T."/>
            <person name="Duvall M.R."/>
        </authorList>
    </citation>
    <scope>NUCLEOTIDE SEQUENCE [LARGE SCALE GENOMIC DNA]</scope>
    <source>
        <strain evidence="2">GP69</strain>
    </source>
</reference>
<keyword evidence="1" id="KW-0812">Transmembrane</keyword>
<dbReference type="AlphaFoldDB" id="A0A2K4ZLN7"/>
<keyword evidence="1" id="KW-1133">Transmembrane helix</keyword>
<evidence type="ECO:0000313" key="3">
    <source>
        <dbReference type="Proteomes" id="UP000236311"/>
    </source>
</evidence>
<feature type="transmembrane region" description="Helical" evidence="1">
    <location>
        <begin position="20"/>
        <end position="45"/>
    </location>
</feature>
<dbReference type="EMBL" id="OFSM01000025">
    <property type="protein sequence ID" value="SOY31399.1"/>
    <property type="molecule type" value="Genomic_DNA"/>
</dbReference>
<dbReference type="InterPro" id="IPR027981">
    <property type="entry name" value="DUF4446"/>
</dbReference>